<dbReference type="SMART" id="SM00487">
    <property type="entry name" value="DEXDc"/>
    <property type="match status" value="1"/>
</dbReference>
<organism evidence="6 7">
    <name type="scientific">Clostridium chromiireducens</name>
    <dbReference type="NCBI Taxonomy" id="225345"/>
    <lineage>
        <taxon>Bacteria</taxon>
        <taxon>Bacillati</taxon>
        <taxon>Bacillota</taxon>
        <taxon>Clostridia</taxon>
        <taxon>Eubacteriales</taxon>
        <taxon>Clostridiaceae</taxon>
        <taxon>Clostridium</taxon>
    </lineage>
</organism>
<accession>A0A1V4IZV8</accession>
<sequence>MLNEFKMINQRYTIERGDFLKLNELKSIVFKSVSNHMKREGEDSFNKGLVTYFKGKKIENIYHVYGRVKDKSKLKEFNTHIKIDIQKKKLEGANCSCDEFKEFAASGYTLMCSHITATAYKFFSLLSKDKDEAREDSEKNTIEKYKIWGNTETTRLIRKTEKDSEYYEVMTASRSEKLILQPNDLRVFLEVVENRKIKFKFEHIEFTVPILHKDMPITFNLKEDNNQMILSTHKQLPMRLNSNNDVYYFKNELYLPSKIQSDAYMTFHEKLKIHREIVYRKEINIYTKLISILSSITENINISEGLRNFASNFLKPEFLVFKEDGKIYCDVILIYGSRKVNILNDNSREDKFIRDYRKEEKLLLEMEKRNFTKMKNRFMFIGGDEELFNILKGIDDSIQALGKITLGKGLNNKKIYNSESINADLYDVGENYDFSYSIGNIEINELNSAFEAYRNKSRFYKTKNNDFLDFEDDNLRNFFNLFEVLNISENLVDGRVKVEKGKALYLYENIMNKGLGVIKGSDELEEIENKLANINSSEIALPDTFNGELREYQMKGFKWFKTLSELGFGGILADEMGLGKTIQSIAFLLSENNKKAFIVCPTSLIYNWKEEFEKFAPSLKVLIVHGPQRLESINSISDCDVAITTYGTLRLDIDYYEDIIFDYCIIDEGQNIKNSLAQNTKVIKEIKAKRRFALTGTPIENNLTELWSIFDFVMPGYLYSKETFQEKFISRGEDNLESLKMLIKPFILRRTKKEVMKELPDKVEKKLLVEMTVSQKAIYSNYIKKVRTTMKNNKDGKIEILSYLTKLRQICLDPSLIIEDYNGGSGKLEVAVELIKEHIDSGNKVLLFSQFTSALDKIGERLNKEEINFFHLQGKTRPKDRIKLVKEFNSSESVKVFLISLKAGGTGLNLTSANLVIHFDPWWNPAVEDQATDRAHRIGQEDIVEVVRLIAKGTIEEKIILLQEDKKELINDILTGELQNSSLLSSLSKDDLIQLFDRD</sequence>
<keyword evidence="1" id="KW-0378">Hydrolase</keyword>
<dbReference type="Pfam" id="PF00271">
    <property type="entry name" value="Helicase_C"/>
    <property type="match status" value="1"/>
</dbReference>
<dbReference type="PROSITE" id="PS51192">
    <property type="entry name" value="HELICASE_ATP_BIND_1"/>
    <property type="match status" value="1"/>
</dbReference>
<dbReference type="SUPFAM" id="SSF52540">
    <property type="entry name" value="P-loop containing nucleoside triphosphate hydrolases"/>
    <property type="match status" value="2"/>
</dbReference>
<dbReference type="CDD" id="cd18012">
    <property type="entry name" value="DEXQc_arch_SWI2_SNF2"/>
    <property type="match status" value="1"/>
</dbReference>
<dbReference type="AlphaFoldDB" id="A0A1V4IZV8"/>
<dbReference type="PANTHER" id="PTHR10799">
    <property type="entry name" value="SNF2/RAD54 HELICASE FAMILY"/>
    <property type="match status" value="1"/>
</dbReference>
<reference evidence="6 7" key="1">
    <citation type="submission" date="2017-03" db="EMBL/GenBank/DDBJ databases">
        <title>Genome sequence of Clostridium chromiireducens DSM 23318.</title>
        <authorList>
            <person name="Poehlein A."/>
            <person name="Daniel R."/>
        </authorList>
    </citation>
    <scope>NUCLEOTIDE SEQUENCE [LARGE SCALE GENOMIC DNA]</scope>
    <source>
        <strain evidence="6 7">DSM 23318</strain>
    </source>
</reference>
<keyword evidence="2" id="KW-0862">Zinc</keyword>
<dbReference type="SMART" id="SM00490">
    <property type="entry name" value="HELICc"/>
    <property type="match status" value="1"/>
</dbReference>
<dbReference type="GO" id="GO:0008270">
    <property type="term" value="F:zinc ion binding"/>
    <property type="evidence" value="ECO:0007669"/>
    <property type="project" value="UniProtKB-KW"/>
</dbReference>
<dbReference type="CDD" id="cd18793">
    <property type="entry name" value="SF2_C_SNF"/>
    <property type="match status" value="1"/>
</dbReference>
<dbReference type="Gene3D" id="3.40.50.10810">
    <property type="entry name" value="Tandem AAA-ATPase domain"/>
    <property type="match status" value="1"/>
</dbReference>
<evidence type="ECO:0000313" key="6">
    <source>
        <dbReference type="EMBL" id="OPJ65601.1"/>
    </source>
</evidence>
<gene>
    <name evidence="6" type="primary">rapA_1</name>
    <name evidence="6" type="ORF">CLCHR_05850</name>
</gene>
<dbReference type="Pfam" id="PF00176">
    <property type="entry name" value="SNF2-rel_dom"/>
    <property type="match status" value="1"/>
</dbReference>
<dbReference type="InterPro" id="IPR038718">
    <property type="entry name" value="SNF2-like_sf"/>
</dbReference>
<proteinExistence type="predicted"/>
<keyword evidence="7" id="KW-1185">Reference proteome</keyword>
<evidence type="ECO:0000256" key="1">
    <source>
        <dbReference type="ARBA" id="ARBA00022801"/>
    </source>
</evidence>
<dbReference type="InterPro" id="IPR001650">
    <property type="entry name" value="Helicase_C-like"/>
</dbReference>
<dbReference type="InterPro" id="IPR013663">
    <property type="entry name" value="Helicase_SWF/SNF/SWI_bac"/>
</dbReference>
<keyword evidence="2" id="KW-0863">Zinc-finger</keyword>
<evidence type="ECO:0000313" key="7">
    <source>
        <dbReference type="Proteomes" id="UP000191056"/>
    </source>
</evidence>
<dbReference type="PROSITE" id="PS51194">
    <property type="entry name" value="HELICASE_CTER"/>
    <property type="match status" value="1"/>
</dbReference>
<dbReference type="STRING" id="225345.CLCHR_05850"/>
<dbReference type="InterPro" id="IPR007527">
    <property type="entry name" value="Znf_SWIM"/>
</dbReference>
<dbReference type="InterPro" id="IPR014001">
    <property type="entry name" value="Helicase_ATP-bd"/>
</dbReference>
<dbReference type="InterPro" id="IPR000330">
    <property type="entry name" value="SNF2_N"/>
</dbReference>
<dbReference type="InterPro" id="IPR027417">
    <property type="entry name" value="P-loop_NTPase"/>
</dbReference>
<comment type="caution">
    <text evidence="6">The sequence shown here is derived from an EMBL/GenBank/DDBJ whole genome shotgun (WGS) entry which is preliminary data.</text>
</comment>
<dbReference type="GO" id="GO:0016787">
    <property type="term" value="F:hydrolase activity"/>
    <property type="evidence" value="ECO:0007669"/>
    <property type="project" value="UniProtKB-KW"/>
</dbReference>
<name>A0A1V4IZV8_9CLOT</name>
<dbReference type="EMBL" id="MZGT01000006">
    <property type="protein sequence ID" value="OPJ65601.1"/>
    <property type="molecule type" value="Genomic_DNA"/>
</dbReference>
<protein>
    <submittedName>
        <fullName evidence="6">RNA polymerase-associated protein RapA</fullName>
    </submittedName>
</protein>
<dbReference type="InterPro" id="IPR049730">
    <property type="entry name" value="SNF2/RAD54-like_C"/>
</dbReference>
<keyword evidence="2" id="KW-0479">Metal-binding</keyword>
<feature type="domain" description="Helicase C-terminal" evidence="5">
    <location>
        <begin position="827"/>
        <end position="999"/>
    </location>
</feature>
<dbReference type="PROSITE" id="PS50966">
    <property type="entry name" value="ZF_SWIM"/>
    <property type="match status" value="1"/>
</dbReference>
<feature type="domain" description="Helicase ATP-binding" evidence="4">
    <location>
        <begin position="561"/>
        <end position="716"/>
    </location>
</feature>
<dbReference type="Proteomes" id="UP000191056">
    <property type="component" value="Unassembled WGS sequence"/>
</dbReference>
<dbReference type="GO" id="GO:0005524">
    <property type="term" value="F:ATP binding"/>
    <property type="evidence" value="ECO:0007669"/>
    <property type="project" value="InterPro"/>
</dbReference>
<evidence type="ECO:0000259" key="5">
    <source>
        <dbReference type="PROSITE" id="PS51194"/>
    </source>
</evidence>
<evidence type="ECO:0000256" key="2">
    <source>
        <dbReference type="PROSITE-ProRule" id="PRU00325"/>
    </source>
</evidence>
<evidence type="ECO:0000259" key="4">
    <source>
        <dbReference type="PROSITE" id="PS51192"/>
    </source>
</evidence>
<feature type="domain" description="SWIM-type" evidence="3">
    <location>
        <begin position="79"/>
        <end position="123"/>
    </location>
</feature>
<dbReference type="Pfam" id="PF08455">
    <property type="entry name" value="SNF2_assoc"/>
    <property type="match status" value="1"/>
</dbReference>
<evidence type="ECO:0000259" key="3">
    <source>
        <dbReference type="PROSITE" id="PS50966"/>
    </source>
</evidence>
<dbReference type="Gene3D" id="3.40.50.300">
    <property type="entry name" value="P-loop containing nucleotide triphosphate hydrolases"/>
    <property type="match status" value="1"/>
</dbReference>